<dbReference type="Proteomes" id="UP000247569">
    <property type="component" value="Unassembled WGS sequence"/>
</dbReference>
<proteinExistence type="predicted"/>
<accession>A0A318K7A0</accession>
<keyword evidence="3" id="KW-1185">Reference proteome</keyword>
<feature type="domain" description="Rv3651-like N-terminal" evidence="1">
    <location>
        <begin position="15"/>
        <end position="113"/>
    </location>
</feature>
<protein>
    <recommendedName>
        <fullName evidence="1">Rv3651-like N-terminal domain-containing protein</fullName>
    </recommendedName>
</protein>
<dbReference type="EMBL" id="QJKF01000002">
    <property type="protein sequence ID" value="PXX68554.1"/>
    <property type="molecule type" value="Genomic_DNA"/>
</dbReference>
<gene>
    <name evidence="2" type="ORF">DFR70_102236</name>
</gene>
<reference evidence="2 3" key="1">
    <citation type="submission" date="2018-05" db="EMBL/GenBank/DDBJ databases">
        <title>Genomic Encyclopedia of Type Strains, Phase IV (KMG-IV): sequencing the most valuable type-strain genomes for metagenomic binning, comparative biology and taxonomic classification.</title>
        <authorList>
            <person name="Goeker M."/>
        </authorList>
    </citation>
    <scope>NUCLEOTIDE SEQUENCE [LARGE SCALE GENOMIC DNA]</scope>
    <source>
        <strain evidence="2 3">DSM 44704</strain>
    </source>
</reference>
<dbReference type="AlphaFoldDB" id="A0A318K7A0"/>
<comment type="caution">
    <text evidence="2">The sequence shown here is derived from an EMBL/GenBank/DDBJ whole genome shotgun (WGS) entry which is preliminary data.</text>
</comment>
<name>A0A318K7A0_9NOCA</name>
<evidence type="ECO:0000313" key="2">
    <source>
        <dbReference type="EMBL" id="PXX68554.1"/>
    </source>
</evidence>
<organism evidence="2 3">
    <name type="scientific">Nocardia tenerifensis</name>
    <dbReference type="NCBI Taxonomy" id="228006"/>
    <lineage>
        <taxon>Bacteria</taxon>
        <taxon>Bacillati</taxon>
        <taxon>Actinomycetota</taxon>
        <taxon>Actinomycetes</taxon>
        <taxon>Mycobacteriales</taxon>
        <taxon>Nocardiaceae</taxon>
        <taxon>Nocardia</taxon>
    </lineage>
</organism>
<evidence type="ECO:0000259" key="1">
    <source>
        <dbReference type="Pfam" id="PF18007"/>
    </source>
</evidence>
<dbReference type="InterPro" id="IPR041458">
    <property type="entry name" value="Rv3651-like_N"/>
</dbReference>
<evidence type="ECO:0000313" key="3">
    <source>
        <dbReference type="Proteomes" id="UP000247569"/>
    </source>
</evidence>
<sequence length="334" mass="36694">MTDGDRPEPVLPHYDWLLIETLGRDAAGRCAVPTLVADGDTVKEWASLLRVRRELHPAAPQRIAEVVQGCVDTGAAVDHHEEGLVVVGVPVRCAFDEVHGVQVWAGPADARTPQRPRVAAWDWQADTELAHHGPGLEELVFARAPEDVRVIRTPPEAFGRMVRFEGRVEYFEMTGALDGRHQSAVDMIGDDDIVRGFQMVTTADPVARRIRAVMRECADAPAQPDVDMAMLRAVSRRTDDGIGFVGLASALIYEWTRTPAPPLDRWAVERPSVHPDDLAGFRTACAELAEKPGDARLLRLRVRFAGTDWIAVRAELSPVQAASGHGLIRVWPAD</sequence>
<dbReference type="Pfam" id="PF18007">
    <property type="entry name" value="Rv3651-like_N"/>
    <property type="match status" value="1"/>
</dbReference>